<evidence type="ECO:0000256" key="3">
    <source>
        <dbReference type="ARBA" id="ARBA00022960"/>
    </source>
</evidence>
<proteinExistence type="inferred from homology"/>
<evidence type="ECO:0000256" key="2">
    <source>
        <dbReference type="ARBA" id="ARBA00013855"/>
    </source>
</evidence>
<dbReference type="PIRSF" id="PIRSF038471">
    <property type="entry name" value="MreC"/>
    <property type="match status" value="1"/>
</dbReference>
<feature type="coiled-coil region" evidence="6">
    <location>
        <begin position="68"/>
        <end position="95"/>
    </location>
</feature>
<dbReference type="Proteomes" id="UP000184442">
    <property type="component" value="Unassembled WGS sequence"/>
</dbReference>
<dbReference type="InterPro" id="IPR055342">
    <property type="entry name" value="MreC_beta-barrel_core"/>
</dbReference>
<evidence type="ECO:0000256" key="6">
    <source>
        <dbReference type="SAM" id="Coils"/>
    </source>
</evidence>
<dbReference type="PANTHER" id="PTHR34138:SF1">
    <property type="entry name" value="CELL SHAPE-DETERMINING PROTEIN MREC"/>
    <property type="match status" value="1"/>
</dbReference>
<dbReference type="AlphaFoldDB" id="A0A1M6FSH9"/>
<sequence>MRFLKNKLAVITVITVFILVITVSLTAEGRTRPTAFESIIGSTITPVQKIFYKTGEFFKNTFSTLFELKNMKAENKALKEEITKLREENRKLYQMALENNRLRTLLEFKNNNPQYKYIGANITGKDPGNWFDIFTIDKGSKHGVEVNDSVITGQGLVGRVIEVGSNYSKVMAIIDERSSVSIIVNRTRDTGIVSGSVDSELIAIMPLESDIVKGDDIITSNFSTFEEGLYVGKVESVEKQERKLQKIVKIKTSVDFKRLEEVFVIKKIDVVD</sequence>
<keyword evidence="6" id="KW-0175">Coiled coil</keyword>
<dbReference type="GO" id="GO:0005886">
    <property type="term" value="C:plasma membrane"/>
    <property type="evidence" value="ECO:0007669"/>
    <property type="project" value="TreeGrafter"/>
</dbReference>
<dbReference type="Pfam" id="PF04085">
    <property type="entry name" value="MreC"/>
    <property type="match status" value="1"/>
</dbReference>
<feature type="domain" description="Rod shape-determining protein MreC beta-barrel core" evidence="7">
    <location>
        <begin position="122"/>
        <end position="266"/>
    </location>
</feature>
<dbReference type="Gene3D" id="2.40.10.350">
    <property type="entry name" value="Rod shape-determining protein MreC, domain 2"/>
    <property type="match status" value="1"/>
</dbReference>
<evidence type="ECO:0000256" key="5">
    <source>
        <dbReference type="PIRNR" id="PIRNR038471"/>
    </source>
</evidence>
<accession>A0A1M6FSH9</accession>
<gene>
    <name evidence="8" type="ORF">SAMN02745176_02069</name>
</gene>
<protein>
    <recommendedName>
        <fullName evidence="2 5">Cell shape-determining protein MreC</fullName>
    </recommendedName>
    <alternativeName>
        <fullName evidence="4 5">Cell shape protein MreC</fullName>
    </alternativeName>
</protein>
<dbReference type="NCBIfam" id="TIGR00219">
    <property type="entry name" value="mreC"/>
    <property type="match status" value="1"/>
</dbReference>
<dbReference type="Gene3D" id="2.40.10.340">
    <property type="entry name" value="Rod shape-determining protein MreC, domain 1"/>
    <property type="match status" value="1"/>
</dbReference>
<dbReference type="GO" id="GO:0008360">
    <property type="term" value="P:regulation of cell shape"/>
    <property type="evidence" value="ECO:0007669"/>
    <property type="project" value="UniProtKB-KW"/>
</dbReference>
<dbReference type="RefSeq" id="WP_073026127.1">
    <property type="nucleotide sequence ID" value="NZ_FQZS01000013.1"/>
</dbReference>
<dbReference type="OrthoDB" id="9792313at2"/>
<dbReference type="PANTHER" id="PTHR34138">
    <property type="entry name" value="CELL SHAPE-DETERMINING PROTEIN MREC"/>
    <property type="match status" value="1"/>
</dbReference>
<dbReference type="InterPro" id="IPR042175">
    <property type="entry name" value="Cell/Rod_MreC_2"/>
</dbReference>
<dbReference type="InterPro" id="IPR007221">
    <property type="entry name" value="MreC"/>
</dbReference>
<evidence type="ECO:0000256" key="4">
    <source>
        <dbReference type="ARBA" id="ARBA00032089"/>
    </source>
</evidence>
<evidence type="ECO:0000313" key="8">
    <source>
        <dbReference type="EMBL" id="SHJ00627.1"/>
    </source>
</evidence>
<dbReference type="EMBL" id="FQZS01000013">
    <property type="protein sequence ID" value="SHJ00627.1"/>
    <property type="molecule type" value="Genomic_DNA"/>
</dbReference>
<comment type="function">
    <text evidence="5">Involved in formation and maintenance of cell shape.</text>
</comment>
<organism evidence="8 9">
    <name type="scientific">Lutispora thermophila DSM 19022</name>
    <dbReference type="NCBI Taxonomy" id="1122184"/>
    <lineage>
        <taxon>Bacteria</taxon>
        <taxon>Bacillati</taxon>
        <taxon>Bacillota</taxon>
        <taxon>Clostridia</taxon>
        <taxon>Lutisporales</taxon>
        <taxon>Lutisporaceae</taxon>
        <taxon>Lutispora</taxon>
    </lineage>
</organism>
<comment type="similarity">
    <text evidence="1 5">Belongs to the MreC family.</text>
</comment>
<dbReference type="STRING" id="1122184.SAMN02745176_02069"/>
<evidence type="ECO:0000259" key="7">
    <source>
        <dbReference type="Pfam" id="PF04085"/>
    </source>
</evidence>
<reference evidence="8 9" key="1">
    <citation type="submission" date="2016-11" db="EMBL/GenBank/DDBJ databases">
        <authorList>
            <person name="Jaros S."/>
            <person name="Januszkiewicz K."/>
            <person name="Wedrychowicz H."/>
        </authorList>
    </citation>
    <scope>NUCLEOTIDE SEQUENCE [LARGE SCALE GENOMIC DNA]</scope>
    <source>
        <strain evidence="8 9">DSM 19022</strain>
    </source>
</reference>
<evidence type="ECO:0000313" key="9">
    <source>
        <dbReference type="Proteomes" id="UP000184442"/>
    </source>
</evidence>
<dbReference type="InterPro" id="IPR042177">
    <property type="entry name" value="Cell/Rod_1"/>
</dbReference>
<evidence type="ECO:0000256" key="1">
    <source>
        <dbReference type="ARBA" id="ARBA00009369"/>
    </source>
</evidence>
<keyword evidence="9" id="KW-1185">Reference proteome</keyword>
<name>A0A1M6FSH9_9FIRM</name>
<keyword evidence="3 5" id="KW-0133">Cell shape</keyword>